<reference evidence="2 3" key="1">
    <citation type="submission" date="2017-08" db="EMBL/GenBank/DDBJ databases">
        <title>Complete Genome Sequence of Streptomyces formicae KY5, the formicamycin producer.</title>
        <authorList>
            <person name="Holmes N.A."/>
            <person name="Devine R."/>
            <person name="Qin Z."/>
            <person name="Seipke R.F."/>
            <person name="Wilkinson B."/>
            <person name="Hutchings M.I."/>
        </authorList>
    </citation>
    <scope>NUCLEOTIDE SEQUENCE [LARGE SCALE GENOMIC DNA]</scope>
    <source>
        <strain evidence="2 3">KY5</strain>
    </source>
</reference>
<dbReference type="Proteomes" id="UP000221011">
    <property type="component" value="Chromosome"/>
</dbReference>
<keyword evidence="1" id="KW-0472">Membrane</keyword>
<dbReference type="EMBL" id="CP022685">
    <property type="protein sequence ID" value="ATL27585.1"/>
    <property type="molecule type" value="Genomic_DNA"/>
</dbReference>
<dbReference type="KEGG" id="sfk:KY5_2567"/>
<keyword evidence="1" id="KW-0812">Transmembrane</keyword>
<sequence>MKDQLSPQGWPLVLIVVGSLIMVGATVLTFATGEPLWRYAITGGGLAHFAGWLLDERRLRPVGGGAR</sequence>
<dbReference type="AlphaFoldDB" id="A0A291Q7W0"/>
<protein>
    <submittedName>
        <fullName evidence="2">Uncharacterized protein</fullName>
    </submittedName>
</protein>
<accession>A0A291Q7W0</accession>
<evidence type="ECO:0000313" key="2">
    <source>
        <dbReference type="EMBL" id="ATL27585.1"/>
    </source>
</evidence>
<gene>
    <name evidence="2" type="ORF">KY5_2567</name>
</gene>
<evidence type="ECO:0000313" key="3">
    <source>
        <dbReference type="Proteomes" id="UP000221011"/>
    </source>
</evidence>
<organism evidence="2 3">
    <name type="scientific">Streptomyces formicae</name>
    <dbReference type="NCBI Taxonomy" id="1616117"/>
    <lineage>
        <taxon>Bacteria</taxon>
        <taxon>Bacillati</taxon>
        <taxon>Actinomycetota</taxon>
        <taxon>Actinomycetes</taxon>
        <taxon>Kitasatosporales</taxon>
        <taxon>Streptomycetaceae</taxon>
        <taxon>Streptomyces</taxon>
    </lineage>
</organism>
<evidence type="ECO:0000256" key="1">
    <source>
        <dbReference type="SAM" id="Phobius"/>
    </source>
</evidence>
<name>A0A291Q7W0_9ACTN</name>
<proteinExistence type="predicted"/>
<keyword evidence="1" id="KW-1133">Transmembrane helix</keyword>
<keyword evidence="3" id="KW-1185">Reference proteome</keyword>
<feature type="transmembrane region" description="Helical" evidence="1">
    <location>
        <begin position="12"/>
        <end position="30"/>
    </location>
</feature>
<dbReference type="RefSeq" id="WP_098242383.1">
    <property type="nucleotide sequence ID" value="NZ_CP022685.1"/>
</dbReference>